<dbReference type="PROSITE" id="PS50293">
    <property type="entry name" value="TPR_REGION"/>
    <property type="match status" value="1"/>
</dbReference>
<evidence type="ECO:0000256" key="6">
    <source>
        <dbReference type="ARBA" id="ARBA00022803"/>
    </source>
</evidence>
<evidence type="ECO:0000313" key="10">
    <source>
        <dbReference type="Proteomes" id="UP000664859"/>
    </source>
</evidence>
<evidence type="ECO:0000256" key="1">
    <source>
        <dbReference type="ARBA" id="ARBA00004275"/>
    </source>
</evidence>
<sequence>MLGQSHAENDQDRLAIGCLERSVEADPYNLEALLALGVSYVNELDSARALRNLKAWVEHNPKYAGLELKQDAYSDGTLMDEVMQLMRSAEQWDFVMQLMHSAEQWDTADADVKVVLGVLFNVSRDYDAAVGAFREALRLRPEDHSLWNKLGATLANSNRSEEALPVYEEALKRKPKYARAWLNLGISQANLSRYEQAASCYMRALTLNPAAKHIWAYLRIVFTSMDRFDLVQKAAAEDVTVFDGEFPATAPNSGVQFDSVW</sequence>
<dbReference type="GO" id="GO:0005052">
    <property type="term" value="F:peroxisome matrix targeting signal-1 binding"/>
    <property type="evidence" value="ECO:0007669"/>
    <property type="project" value="TreeGrafter"/>
</dbReference>
<evidence type="ECO:0000256" key="3">
    <source>
        <dbReference type="ARBA" id="ARBA00005348"/>
    </source>
</evidence>
<proteinExistence type="inferred from homology"/>
<dbReference type="InterPro" id="IPR024111">
    <property type="entry name" value="PEX5/PEX5L"/>
</dbReference>
<dbReference type="InterPro" id="IPR019734">
    <property type="entry name" value="TPR_rpt"/>
</dbReference>
<accession>A0A836CKH3</accession>
<dbReference type="Pfam" id="PF13432">
    <property type="entry name" value="TPR_16"/>
    <property type="match status" value="1"/>
</dbReference>
<evidence type="ECO:0000256" key="7">
    <source>
        <dbReference type="ARBA" id="ARBA00023140"/>
    </source>
</evidence>
<dbReference type="InterPro" id="IPR011990">
    <property type="entry name" value="TPR-like_helical_dom_sf"/>
</dbReference>
<dbReference type="PANTHER" id="PTHR10130">
    <property type="entry name" value="PEROXISOMAL TARGETING SIGNAL 1 RECEPTOR PEX5"/>
    <property type="match status" value="1"/>
</dbReference>
<dbReference type="GO" id="GO:0005778">
    <property type="term" value="C:peroxisomal membrane"/>
    <property type="evidence" value="ECO:0007669"/>
    <property type="project" value="TreeGrafter"/>
</dbReference>
<dbReference type="PROSITE" id="PS50005">
    <property type="entry name" value="TPR"/>
    <property type="match status" value="3"/>
</dbReference>
<protein>
    <submittedName>
        <fullName evidence="9">Peroxin-5</fullName>
    </submittedName>
</protein>
<comment type="caution">
    <text evidence="9">The sequence shown here is derived from an EMBL/GenBank/DDBJ whole genome shotgun (WGS) entry which is preliminary data.</text>
</comment>
<comment type="subcellular location">
    <subcellularLocation>
        <location evidence="2">Cytoplasm</location>
    </subcellularLocation>
    <subcellularLocation>
        <location evidence="1">Peroxisome</location>
    </subcellularLocation>
</comment>
<evidence type="ECO:0000256" key="2">
    <source>
        <dbReference type="ARBA" id="ARBA00004496"/>
    </source>
</evidence>
<dbReference type="OrthoDB" id="10006023at2759"/>
<reference evidence="9" key="1">
    <citation type="submission" date="2021-02" db="EMBL/GenBank/DDBJ databases">
        <title>First Annotated Genome of the Yellow-green Alga Tribonema minus.</title>
        <authorList>
            <person name="Mahan K.M."/>
        </authorList>
    </citation>
    <scope>NUCLEOTIDE SEQUENCE</scope>
    <source>
        <strain evidence="9">UTEX B ZZ1240</strain>
    </source>
</reference>
<keyword evidence="4" id="KW-0963">Cytoplasm</keyword>
<gene>
    <name evidence="9" type="ORF">JKP88DRAFT_300250</name>
</gene>
<keyword evidence="6 8" id="KW-0802">TPR repeat</keyword>
<keyword evidence="10" id="KW-1185">Reference proteome</keyword>
<keyword evidence="7" id="KW-0576">Peroxisome</keyword>
<dbReference type="SMART" id="SM00028">
    <property type="entry name" value="TPR"/>
    <property type="match status" value="4"/>
</dbReference>
<keyword evidence="5" id="KW-0677">Repeat</keyword>
<name>A0A836CKH3_9STRA</name>
<evidence type="ECO:0000256" key="5">
    <source>
        <dbReference type="ARBA" id="ARBA00022737"/>
    </source>
</evidence>
<organism evidence="9 10">
    <name type="scientific">Tribonema minus</name>
    <dbReference type="NCBI Taxonomy" id="303371"/>
    <lineage>
        <taxon>Eukaryota</taxon>
        <taxon>Sar</taxon>
        <taxon>Stramenopiles</taxon>
        <taxon>Ochrophyta</taxon>
        <taxon>PX clade</taxon>
        <taxon>Xanthophyceae</taxon>
        <taxon>Tribonematales</taxon>
        <taxon>Tribonemataceae</taxon>
        <taxon>Tribonema</taxon>
    </lineage>
</organism>
<dbReference type="Proteomes" id="UP000664859">
    <property type="component" value="Unassembled WGS sequence"/>
</dbReference>
<feature type="repeat" description="TPR" evidence="8">
    <location>
        <begin position="144"/>
        <end position="177"/>
    </location>
</feature>
<dbReference type="EMBL" id="JAFCMP010000042">
    <property type="protein sequence ID" value="KAG5189940.1"/>
    <property type="molecule type" value="Genomic_DNA"/>
</dbReference>
<evidence type="ECO:0000256" key="8">
    <source>
        <dbReference type="PROSITE-ProRule" id="PRU00339"/>
    </source>
</evidence>
<evidence type="ECO:0000256" key="4">
    <source>
        <dbReference type="ARBA" id="ARBA00022490"/>
    </source>
</evidence>
<dbReference type="GO" id="GO:0005829">
    <property type="term" value="C:cytosol"/>
    <property type="evidence" value="ECO:0007669"/>
    <property type="project" value="TreeGrafter"/>
</dbReference>
<evidence type="ECO:0000313" key="9">
    <source>
        <dbReference type="EMBL" id="KAG5189940.1"/>
    </source>
</evidence>
<dbReference type="AlphaFoldDB" id="A0A836CKH3"/>
<dbReference type="GO" id="GO:0016560">
    <property type="term" value="P:protein import into peroxisome matrix, docking"/>
    <property type="evidence" value="ECO:0007669"/>
    <property type="project" value="TreeGrafter"/>
</dbReference>
<comment type="similarity">
    <text evidence="3">Belongs to the peroxisomal targeting signal receptor family.</text>
</comment>
<feature type="repeat" description="TPR" evidence="8">
    <location>
        <begin position="110"/>
        <end position="143"/>
    </location>
</feature>
<dbReference type="SUPFAM" id="SSF48452">
    <property type="entry name" value="TPR-like"/>
    <property type="match status" value="1"/>
</dbReference>
<dbReference type="Gene3D" id="1.25.40.10">
    <property type="entry name" value="Tetratricopeptide repeat domain"/>
    <property type="match status" value="1"/>
</dbReference>
<dbReference type="PANTHER" id="PTHR10130:SF0">
    <property type="entry name" value="GH08708P"/>
    <property type="match status" value="1"/>
</dbReference>
<feature type="repeat" description="TPR" evidence="8">
    <location>
        <begin position="178"/>
        <end position="211"/>
    </location>
</feature>